<sequence length="428" mass="49177">MTVTSQEPYKEVVQMALRAEKLKIENRKIQAEFAKRRNPNISSNRSYVSTAFASFSDRNLSPLEEEIVVHTPLGEQLIRNTCYRDYGIRVSKEEFKADLIPLEIQDFDLILALKLVRKGYPAYLVHVIDTSKGEPKLEDVPIVNEFSNVFSDELPGLPPDQEFEFFIDLFLGTAPISIPPYRMAPAELKELKVQLQELVDKGFIRPRKANVVADTLSRKSSSSLASLQNSYYPILLELKSLGIQLSNGKDGTLLASFVVKPSLLNQIKELQKFDDELKQEVQKLRDGETNEFRLGDDGILMLGNRVCVPKDDQLRRAILEEAYSFAYALHLRSTKMYRTIKEIVIRFAKRGKLNLRYIGPFRVIERTGLVAYRLELPPELDRIHNVFHVSMLKKFVPDPSHILEAPLIKLQEDLKFEVQPVRILDRKY</sequence>
<dbReference type="InterPro" id="IPR043502">
    <property type="entry name" value="DNA/RNA_pol_sf"/>
</dbReference>
<dbReference type="SUPFAM" id="SSF56672">
    <property type="entry name" value="DNA/RNA polymerases"/>
    <property type="match status" value="1"/>
</dbReference>
<accession>A0AB32W1F9</accession>
<dbReference type="Gene3D" id="3.10.10.10">
    <property type="entry name" value="HIV Type 1 Reverse Transcriptase, subunit A, domain 1"/>
    <property type="match status" value="1"/>
</dbReference>
<dbReference type="RefSeq" id="XP_017973337.1">
    <property type="nucleotide sequence ID" value="XM_018117848.1"/>
</dbReference>
<feature type="domain" description="Tf2-1-like SH3-like" evidence="1">
    <location>
        <begin position="346"/>
        <end position="396"/>
    </location>
</feature>
<dbReference type="PANTHER" id="PTHR46148:SF60">
    <property type="entry name" value="CHROMO DOMAIN-CONTAINING PROTEIN"/>
    <property type="match status" value="1"/>
</dbReference>
<gene>
    <name evidence="3" type="primary">LOC108661393</name>
</gene>
<dbReference type="PANTHER" id="PTHR46148">
    <property type="entry name" value="CHROMO DOMAIN-CONTAINING PROTEIN"/>
    <property type="match status" value="1"/>
</dbReference>
<name>A0AB32W1F9_THECC</name>
<dbReference type="GeneID" id="108661393"/>
<reference evidence="2" key="1">
    <citation type="journal article" date="1997" name="Nucleic Acids Res.">
        <title>tRNAscan-SE: a program for improved detection of transfer RNA genes in genomic sequence.</title>
        <authorList>
            <person name="Lowe T.M."/>
            <person name="Eddy S.R."/>
        </authorList>
    </citation>
    <scope>NUCLEOTIDE SEQUENCE [LARGE SCALE GENOMIC DNA]</scope>
    <source>
        <strain evidence="2">r\B97-61/B2</strain>
    </source>
</reference>
<organism evidence="2 3">
    <name type="scientific">Theobroma cacao</name>
    <name type="common">Cacao</name>
    <name type="synonym">Cocoa</name>
    <dbReference type="NCBI Taxonomy" id="3641"/>
    <lineage>
        <taxon>Eukaryota</taxon>
        <taxon>Viridiplantae</taxon>
        <taxon>Streptophyta</taxon>
        <taxon>Embryophyta</taxon>
        <taxon>Tracheophyta</taxon>
        <taxon>Spermatophyta</taxon>
        <taxon>Magnoliopsida</taxon>
        <taxon>eudicotyledons</taxon>
        <taxon>Gunneridae</taxon>
        <taxon>Pentapetalae</taxon>
        <taxon>rosids</taxon>
        <taxon>malvids</taxon>
        <taxon>Malvales</taxon>
        <taxon>Malvaceae</taxon>
        <taxon>Byttnerioideae</taxon>
        <taxon>Theobroma</taxon>
    </lineage>
</organism>
<protein>
    <submittedName>
        <fullName evidence="3">Uncharacterized protein LOC108661393</fullName>
    </submittedName>
</protein>
<dbReference type="KEGG" id="tcc:108661393"/>
<evidence type="ECO:0000259" key="1">
    <source>
        <dbReference type="Pfam" id="PF24626"/>
    </source>
</evidence>
<dbReference type="Gramene" id="Tc01v2_t020130.1">
    <property type="protein sequence ID" value="Tc01v2_p020130.1"/>
    <property type="gene ID" value="Tc01v2_g020130"/>
</dbReference>
<dbReference type="Pfam" id="PF24626">
    <property type="entry name" value="SH3_Tf2-1"/>
    <property type="match status" value="1"/>
</dbReference>
<dbReference type="Pfam" id="PF08284">
    <property type="entry name" value="RVP_2"/>
    <property type="match status" value="1"/>
</dbReference>
<reference evidence="3" key="2">
    <citation type="submission" date="2025-08" db="UniProtKB">
        <authorList>
            <consortium name="RefSeq"/>
        </authorList>
    </citation>
    <scope>IDENTIFICATION</scope>
</reference>
<dbReference type="InterPro" id="IPR056924">
    <property type="entry name" value="SH3_Tf2-1"/>
</dbReference>
<evidence type="ECO:0000313" key="2">
    <source>
        <dbReference type="Proteomes" id="UP000694886"/>
    </source>
</evidence>
<dbReference type="Proteomes" id="UP000694886">
    <property type="component" value="Chromosome 1"/>
</dbReference>
<proteinExistence type="predicted"/>
<evidence type="ECO:0000313" key="3">
    <source>
        <dbReference type="RefSeq" id="XP_017973337.1"/>
    </source>
</evidence>
<dbReference type="AlphaFoldDB" id="A0AB32W1F9"/>